<dbReference type="GO" id="GO:0008198">
    <property type="term" value="F:ferrous iron binding"/>
    <property type="evidence" value="ECO:0007669"/>
    <property type="project" value="TreeGrafter"/>
</dbReference>
<feature type="region of interest" description="Disordered" evidence="2">
    <location>
        <begin position="46"/>
        <end position="165"/>
    </location>
</feature>
<dbReference type="AlphaFoldDB" id="A0A6A6PZC2"/>
<dbReference type="PANTHER" id="PTHR31573:SF4">
    <property type="entry name" value="FE2OG DIOXYGENASE DOMAIN-CONTAINING PROTEIN"/>
    <property type="match status" value="1"/>
</dbReference>
<dbReference type="GeneID" id="54473913"/>
<organism evidence="4 5">
    <name type="scientific">Neohortaea acidophila</name>
    <dbReference type="NCBI Taxonomy" id="245834"/>
    <lineage>
        <taxon>Eukaryota</taxon>
        <taxon>Fungi</taxon>
        <taxon>Dikarya</taxon>
        <taxon>Ascomycota</taxon>
        <taxon>Pezizomycotina</taxon>
        <taxon>Dothideomycetes</taxon>
        <taxon>Dothideomycetidae</taxon>
        <taxon>Mycosphaerellales</taxon>
        <taxon>Teratosphaeriaceae</taxon>
        <taxon>Neohortaea</taxon>
    </lineage>
</organism>
<keyword evidence="5" id="KW-1185">Reference proteome</keyword>
<feature type="binding site" evidence="1">
    <location>
        <position position="858"/>
    </location>
    <ligand>
        <name>2-oxoglutarate</name>
        <dbReference type="ChEBI" id="CHEBI:16810"/>
    </ligand>
</feature>
<dbReference type="Proteomes" id="UP000799767">
    <property type="component" value="Unassembled WGS sequence"/>
</dbReference>
<dbReference type="InterPro" id="IPR032852">
    <property type="entry name" value="ALKBH2"/>
</dbReference>
<feature type="region of interest" description="Disordered" evidence="2">
    <location>
        <begin position="220"/>
        <end position="252"/>
    </location>
</feature>
<feature type="region of interest" description="Disordered" evidence="2">
    <location>
        <begin position="754"/>
        <end position="779"/>
    </location>
</feature>
<evidence type="ECO:0000256" key="2">
    <source>
        <dbReference type="SAM" id="MobiDB-lite"/>
    </source>
</evidence>
<reference evidence="4" key="1">
    <citation type="journal article" date="2020" name="Stud. Mycol.">
        <title>101 Dothideomycetes genomes: a test case for predicting lifestyles and emergence of pathogens.</title>
        <authorList>
            <person name="Haridas S."/>
            <person name="Albert R."/>
            <person name="Binder M."/>
            <person name="Bloem J."/>
            <person name="Labutti K."/>
            <person name="Salamov A."/>
            <person name="Andreopoulos B."/>
            <person name="Baker S."/>
            <person name="Barry K."/>
            <person name="Bills G."/>
            <person name="Bluhm B."/>
            <person name="Cannon C."/>
            <person name="Castanera R."/>
            <person name="Culley D."/>
            <person name="Daum C."/>
            <person name="Ezra D."/>
            <person name="Gonzalez J."/>
            <person name="Henrissat B."/>
            <person name="Kuo A."/>
            <person name="Liang C."/>
            <person name="Lipzen A."/>
            <person name="Lutzoni F."/>
            <person name="Magnuson J."/>
            <person name="Mondo S."/>
            <person name="Nolan M."/>
            <person name="Ohm R."/>
            <person name="Pangilinan J."/>
            <person name="Park H.-J."/>
            <person name="Ramirez L."/>
            <person name="Alfaro M."/>
            <person name="Sun H."/>
            <person name="Tritt A."/>
            <person name="Yoshinaga Y."/>
            <person name="Zwiers L.-H."/>
            <person name="Turgeon B."/>
            <person name="Goodwin S."/>
            <person name="Spatafora J."/>
            <person name="Crous P."/>
            <person name="Grigoriev I."/>
        </authorList>
    </citation>
    <scope>NUCLEOTIDE SEQUENCE</scope>
    <source>
        <strain evidence="4">CBS 113389</strain>
    </source>
</reference>
<dbReference type="SUPFAM" id="SSF51197">
    <property type="entry name" value="Clavaminate synthase-like"/>
    <property type="match status" value="1"/>
</dbReference>
<sequence length="1023" mass="112802">MSSAMASAPSQSPPLDAEMEFIHPELGIRGSLRTAMKRSAALHEKIAEASTTKDQTAMELDEAPTNSSKLPTKAQKASQARAATTSNVKKRKLASSSKATRPSKRVGTVPPSPAIDASESASANESKTTLPQTPDQSLTDTLLDDRESSPLSDVPPSPILEAGKRAQGIVSKDGVGKYGHILGKKTLTTKSAALDLSTPPDDMISKTIIVTPVVNKNAQLLTPPESARRSESEELLSAKSASDGKRSRRPTTFFGAPVATATAVELELEPADATTITKVSTETKKVVLRVPKAVSLPQPLSSHAPLPPPPTIPIVLPEPDAIKLALSQRLTHRQPLESKPLPQGRPDVWAESRQALCETLPYFKKPQGGCYQNDGHVYGFLFDSVGHCREYMDEDIIIARAGGSMESDGVGMVQRKDQLIQDCQVQSVLNDMAHHNPVVVICGNRNEKAPCRMPHQYCVLDWYKPVMVWSEKTAGKGKKVWTTVKYRLERQNHRLNSPWHAPQDAAEPSLEHHEIAGELVKRPCEHCGIEWPQVYLRAWMCLNQDCAAFWKVNHADAPYGTDGLEYNPAFLLHRAASWASGGQEIEPAPLRPALPDFGNTIGDTLTHINTRGICCPECGRCNSRRLFSGWKCENRTCNFALPANHQPVQPLMLHTPWDVAPTLVRNSRGAGVEILVEHKHGYKVTTYTFPEIEGRFIHAAASKPVILENGGPNEMFASMQSQDLGLERRTFAIKKMGAASYKAEKEVQVEGLAPSAVQEAAPPNVSQDDMEQEAETEKKPEFVDGDLMTAFSMNYGMPYKFVASGASRSFEDGPEAVREARRRLNWATRTFLNRPEEDQDLNEALIFAYLQGQKIEYHDDGEEGLGPRIATLSLGGRAKMHLRMKMKHHNGCSKSGILTEERPRPGGIEYEKRLEAWNALQPLKQTDPAAYNARRKTIPREIGIYEKRGKRPEDLVTVTLSHGDVVVMDGYEIQKFLEHKVVPEGHLRFAITCRTVLAGHLKPEEMPGYVVEEDAVRYEGPGI</sequence>
<feature type="region of interest" description="Disordered" evidence="2">
    <location>
        <begin position="1"/>
        <end position="22"/>
    </location>
</feature>
<feature type="compositionally biased region" description="Low complexity" evidence="2">
    <location>
        <begin position="1"/>
        <end position="14"/>
    </location>
</feature>
<evidence type="ECO:0000259" key="3">
    <source>
        <dbReference type="PROSITE" id="PS51471"/>
    </source>
</evidence>
<evidence type="ECO:0000256" key="1">
    <source>
        <dbReference type="PIRSR" id="PIRSR632852-1"/>
    </source>
</evidence>
<evidence type="ECO:0000313" key="4">
    <source>
        <dbReference type="EMBL" id="KAF2485111.1"/>
    </source>
</evidence>
<dbReference type="GO" id="GO:0006307">
    <property type="term" value="P:DNA alkylation repair"/>
    <property type="evidence" value="ECO:0007669"/>
    <property type="project" value="TreeGrafter"/>
</dbReference>
<dbReference type="InterPro" id="IPR027450">
    <property type="entry name" value="AlkB-like"/>
</dbReference>
<protein>
    <recommendedName>
        <fullName evidence="3">Fe2OG dioxygenase domain-containing protein</fullName>
    </recommendedName>
</protein>
<dbReference type="GO" id="GO:0035516">
    <property type="term" value="F:broad specificity oxidative DNA demethylase activity"/>
    <property type="evidence" value="ECO:0007669"/>
    <property type="project" value="TreeGrafter"/>
</dbReference>
<name>A0A6A6PZC2_9PEZI</name>
<feature type="binding site" evidence="1">
    <location>
        <position position="849"/>
    </location>
    <ligand>
        <name>2-oxoglutarate</name>
        <dbReference type="ChEBI" id="CHEBI:16810"/>
    </ligand>
</feature>
<dbReference type="Gene3D" id="2.60.120.590">
    <property type="entry name" value="Alpha-ketoglutarate-dependent dioxygenase AlkB-like"/>
    <property type="match status" value="1"/>
</dbReference>
<feature type="compositionally biased region" description="Polar residues" evidence="2">
    <location>
        <begin position="119"/>
        <end position="140"/>
    </location>
</feature>
<evidence type="ECO:0000313" key="5">
    <source>
        <dbReference type="Proteomes" id="UP000799767"/>
    </source>
</evidence>
<dbReference type="EMBL" id="MU001633">
    <property type="protein sequence ID" value="KAF2485111.1"/>
    <property type="molecule type" value="Genomic_DNA"/>
</dbReference>
<dbReference type="GO" id="GO:0051747">
    <property type="term" value="F:cytosine C-5 DNA demethylase activity"/>
    <property type="evidence" value="ECO:0007669"/>
    <property type="project" value="TreeGrafter"/>
</dbReference>
<dbReference type="PANTHER" id="PTHR31573">
    <property type="entry name" value="ALPHA-KETOGLUTARATE-DEPENDENT DIOXYGENASE ALKB HOMOLOG 2"/>
    <property type="match status" value="1"/>
</dbReference>
<feature type="domain" description="Fe2OG dioxygenase" evidence="3">
    <location>
        <begin position="840"/>
        <end position="997"/>
    </location>
</feature>
<dbReference type="OrthoDB" id="2163491at2759"/>
<dbReference type="PROSITE" id="PS51471">
    <property type="entry name" value="FE2OG_OXY"/>
    <property type="match status" value="1"/>
</dbReference>
<feature type="compositionally biased region" description="Polar residues" evidence="2">
    <location>
        <begin position="64"/>
        <end position="87"/>
    </location>
</feature>
<dbReference type="Pfam" id="PF13532">
    <property type="entry name" value="2OG-FeII_Oxy_2"/>
    <property type="match status" value="1"/>
</dbReference>
<dbReference type="InterPro" id="IPR037151">
    <property type="entry name" value="AlkB-like_sf"/>
</dbReference>
<gene>
    <name evidence="4" type="ORF">BDY17DRAFT_292955</name>
</gene>
<proteinExistence type="predicted"/>
<dbReference type="InterPro" id="IPR005123">
    <property type="entry name" value="Oxoglu/Fe-dep_dioxygenase_dom"/>
</dbReference>
<dbReference type="RefSeq" id="XP_033591680.1">
    <property type="nucleotide sequence ID" value="XM_033732911.1"/>
</dbReference>
<accession>A0A6A6PZC2</accession>